<gene>
    <name evidence="1" type="ORF">CL176_02155</name>
</gene>
<keyword evidence="2" id="KW-1185">Reference proteome</keyword>
<accession>A0A347WIL4</accession>
<dbReference type="AlphaFoldDB" id="A0A347WIL4"/>
<evidence type="ECO:0000313" key="2">
    <source>
        <dbReference type="Proteomes" id="UP000263232"/>
    </source>
</evidence>
<reference evidence="1 2" key="1">
    <citation type="submission" date="2017-09" db="EMBL/GenBank/DDBJ databases">
        <title>Complete genome sequence of Oxytococcus suis strain ZY16052.</title>
        <authorList>
            <person name="Li F."/>
        </authorList>
    </citation>
    <scope>NUCLEOTIDE SEQUENCE [LARGE SCALE GENOMIC DNA]</scope>
    <source>
        <strain evidence="1 2">ZY16052</strain>
    </source>
</reference>
<dbReference type="Proteomes" id="UP000263232">
    <property type="component" value="Chromosome"/>
</dbReference>
<sequence>MTRIDMQASAAVAHGFSRIPEDICEWHALDDSQNVWQSDCGQIWGISATEVFHSKFKGCPQCKRDVELYLREEKGA</sequence>
<organism evidence="1 2">
    <name type="scientific">Suicoccus acidiformans</name>
    <dbReference type="NCBI Taxonomy" id="2036206"/>
    <lineage>
        <taxon>Bacteria</taxon>
        <taxon>Bacillati</taxon>
        <taxon>Bacillota</taxon>
        <taxon>Bacilli</taxon>
        <taxon>Lactobacillales</taxon>
        <taxon>Aerococcaceae</taxon>
        <taxon>Suicoccus</taxon>
    </lineage>
</organism>
<dbReference type="KEGG" id="abae:CL176_02155"/>
<dbReference type="RefSeq" id="WP_118989843.1">
    <property type="nucleotide sequence ID" value="NZ_CP023434.1"/>
</dbReference>
<dbReference type="EMBL" id="CP023434">
    <property type="protein sequence ID" value="AXY24921.1"/>
    <property type="molecule type" value="Genomic_DNA"/>
</dbReference>
<dbReference type="OrthoDB" id="2088103at2"/>
<name>A0A347WIL4_9LACT</name>
<evidence type="ECO:0000313" key="1">
    <source>
        <dbReference type="EMBL" id="AXY24921.1"/>
    </source>
</evidence>
<proteinExistence type="predicted"/>
<protein>
    <submittedName>
        <fullName evidence="1">Uncharacterized protein</fullName>
    </submittedName>
</protein>